<dbReference type="PANTHER" id="PTHR43464">
    <property type="entry name" value="METHYLTRANSFERASE"/>
    <property type="match status" value="1"/>
</dbReference>
<dbReference type="Pfam" id="PF08242">
    <property type="entry name" value="Methyltransf_12"/>
    <property type="match status" value="1"/>
</dbReference>
<geneLocation type="plastid" evidence="2"/>
<dbReference type="EMBL" id="KX897545">
    <property type="protein sequence ID" value="APP87988.1"/>
    <property type="molecule type" value="Genomic_DNA"/>
</dbReference>
<keyword evidence="2" id="KW-0934">Plastid</keyword>
<dbReference type="GO" id="GO:0032259">
    <property type="term" value="P:methylation"/>
    <property type="evidence" value="ECO:0007669"/>
    <property type="project" value="UniProtKB-KW"/>
</dbReference>
<feature type="domain" description="Methyltransferase type 12" evidence="1">
    <location>
        <begin position="68"/>
        <end position="167"/>
    </location>
</feature>
<dbReference type="InterPro" id="IPR029063">
    <property type="entry name" value="SAM-dependent_MTases_sf"/>
</dbReference>
<proteinExistence type="predicted"/>
<accession>A0A1L5YBA8</accession>
<sequence>MHSPYENPQKDAATSLVSAFYDRFPYPGDPLQDGPPPGYNWRWSYTNVVYACTGATPAINAGESIRILDAGCGTGVSTDYLCHLNPGSDILAIDISSHALEVARERLHRSNAQQQVTRLRQEQCSILDLNQENSFHYINCVGVLHHLRDPRMGLQSLGNSLVPGGLIHLFLYADGGRWEIHRTQRALKLMGIGSNDKGLTLGRKLFKELPPGNRLRKHHEQRWALDTAADANFADMYLHPQETSYNLSKLFNLIRSVDLEFIGFSNPSVWDLSRLLSGELLELGLSLPIEKQWLLMEALDPDISHFEIFISKGHISHYDWHNINSLKSATIMVNKCLWGFPCSSMLGPDFEPLTLDVEETKIIQLLEQNLNQIEINQIPNINHSSTQDLVQRLLKKRVLIVSPTNIENFSSSKKKLEKA</sequence>
<reference evidence="2" key="1">
    <citation type="journal article" date="2017" name="Protist">
        <title>Diversity of the Photosynthetic Paulinella Species, with the Description of Paulinella micropora sp. nov. and the Chromatophore Genome Sequence for strain KR01.</title>
        <authorList>
            <person name="Lhee D."/>
            <person name="Yang E.C."/>
            <person name="Kim J.I."/>
            <person name="Nakayama T."/>
            <person name="Zuccarello G."/>
            <person name="Andersen R.A."/>
            <person name="Yoon H.S."/>
        </authorList>
    </citation>
    <scope>NUCLEOTIDE SEQUENCE</scope>
    <source>
        <strain evidence="2">KR01</strain>
    </source>
</reference>
<protein>
    <submittedName>
        <fullName evidence="2">Putative methyltransferase</fullName>
    </submittedName>
</protein>
<dbReference type="CDD" id="cd02440">
    <property type="entry name" value="AdoMet_MTases"/>
    <property type="match status" value="1"/>
</dbReference>
<name>A0A1L5YBA8_9EUKA</name>
<dbReference type="SUPFAM" id="SSF53335">
    <property type="entry name" value="S-adenosyl-L-methionine-dependent methyltransferases"/>
    <property type="match status" value="1"/>
</dbReference>
<dbReference type="Gene3D" id="3.40.50.150">
    <property type="entry name" value="Vaccinia Virus protein VP39"/>
    <property type="match status" value="1"/>
</dbReference>
<gene>
    <name evidence="2" type="ORF">PCKR_192</name>
</gene>
<evidence type="ECO:0000313" key="2">
    <source>
        <dbReference type="EMBL" id="APP87988.1"/>
    </source>
</evidence>
<evidence type="ECO:0000259" key="1">
    <source>
        <dbReference type="Pfam" id="PF08242"/>
    </source>
</evidence>
<dbReference type="AlphaFoldDB" id="A0A1L5YBA8"/>
<keyword evidence="2" id="KW-0489">Methyltransferase</keyword>
<dbReference type="PANTHER" id="PTHR43464:SF91">
    <property type="entry name" value="SLL0487 PROTEIN"/>
    <property type="match status" value="1"/>
</dbReference>
<keyword evidence="2" id="KW-0808">Transferase</keyword>
<organism evidence="2">
    <name type="scientific">Paulinella micropora</name>
    <dbReference type="NCBI Taxonomy" id="1928728"/>
    <lineage>
        <taxon>Eukaryota</taxon>
        <taxon>Sar</taxon>
        <taxon>Rhizaria</taxon>
        <taxon>Cercozoa</taxon>
        <taxon>Imbricatea</taxon>
        <taxon>Silicofilosea</taxon>
        <taxon>Euglyphida</taxon>
        <taxon>Paulinellidae</taxon>
        <taxon>Paulinella</taxon>
    </lineage>
</organism>
<dbReference type="GO" id="GO:0008168">
    <property type="term" value="F:methyltransferase activity"/>
    <property type="evidence" value="ECO:0007669"/>
    <property type="project" value="UniProtKB-KW"/>
</dbReference>
<dbReference type="InterPro" id="IPR013217">
    <property type="entry name" value="Methyltransf_12"/>
</dbReference>